<comment type="similarity">
    <text evidence="2">Belongs to the chorismate synthase family.</text>
</comment>
<comment type="caution">
    <text evidence="7">The sequence shown here is derived from an EMBL/GenBank/DDBJ whole genome shotgun (WGS) entry which is preliminary data.</text>
</comment>
<dbReference type="InterPro" id="IPR000453">
    <property type="entry name" value="Chorismate_synth"/>
</dbReference>
<dbReference type="EMBL" id="LAZR01050179">
    <property type="protein sequence ID" value="KKK87941.1"/>
    <property type="molecule type" value="Genomic_DNA"/>
</dbReference>
<dbReference type="AlphaFoldDB" id="A0A0F9BU83"/>
<dbReference type="GO" id="GO:0005829">
    <property type="term" value="C:cytosol"/>
    <property type="evidence" value="ECO:0007669"/>
    <property type="project" value="TreeGrafter"/>
</dbReference>
<dbReference type="GO" id="GO:0010181">
    <property type="term" value="F:FMN binding"/>
    <property type="evidence" value="ECO:0007669"/>
    <property type="project" value="TreeGrafter"/>
</dbReference>
<dbReference type="InterPro" id="IPR035904">
    <property type="entry name" value="Chorismate_synth_AroC_sf"/>
</dbReference>
<protein>
    <recommendedName>
        <fullName evidence="3">chorismate synthase</fullName>
        <ecNumber evidence="3">4.2.3.5</ecNumber>
    </recommendedName>
</protein>
<dbReference type="PANTHER" id="PTHR21085:SF0">
    <property type="entry name" value="CHORISMATE SYNTHASE"/>
    <property type="match status" value="1"/>
</dbReference>
<keyword evidence="5" id="KW-0057">Aromatic amino acid biosynthesis</keyword>
<evidence type="ECO:0000256" key="2">
    <source>
        <dbReference type="ARBA" id="ARBA00008014"/>
    </source>
</evidence>
<dbReference type="GO" id="GO:0009423">
    <property type="term" value="P:chorismate biosynthetic process"/>
    <property type="evidence" value="ECO:0007669"/>
    <property type="project" value="TreeGrafter"/>
</dbReference>
<sequence length="172" mass="18025">MLKLIERVKQEGDSVGGVVEGIAFNVPVGLGEPVFDTLEGDLAKALFAIPAVKGVEFGSGFLAAGKRGAENNDPFTIRDGKIVTVTNNAGGILGGISSGMPIVVRVALKPTSSIARSQETVDMKSMERASLTVMGRHDICIVPRAVVVVESMMAVTLCDFAMRAGLIPRVVK</sequence>
<accession>A0A0F9BU83</accession>
<dbReference type="GO" id="GO:0008652">
    <property type="term" value="P:amino acid biosynthetic process"/>
    <property type="evidence" value="ECO:0007669"/>
    <property type="project" value="UniProtKB-KW"/>
</dbReference>
<evidence type="ECO:0000256" key="4">
    <source>
        <dbReference type="ARBA" id="ARBA00022605"/>
    </source>
</evidence>
<reference evidence="7" key="1">
    <citation type="journal article" date="2015" name="Nature">
        <title>Complex archaea that bridge the gap between prokaryotes and eukaryotes.</title>
        <authorList>
            <person name="Spang A."/>
            <person name="Saw J.H."/>
            <person name="Jorgensen S.L."/>
            <person name="Zaremba-Niedzwiedzka K."/>
            <person name="Martijn J."/>
            <person name="Lind A.E."/>
            <person name="van Eijk R."/>
            <person name="Schleper C."/>
            <person name="Guy L."/>
            <person name="Ettema T.J."/>
        </authorList>
    </citation>
    <scope>NUCLEOTIDE SEQUENCE</scope>
</reference>
<dbReference type="GO" id="GO:0004107">
    <property type="term" value="F:chorismate synthase activity"/>
    <property type="evidence" value="ECO:0007669"/>
    <property type="project" value="UniProtKB-EC"/>
</dbReference>
<proteinExistence type="inferred from homology"/>
<evidence type="ECO:0000256" key="3">
    <source>
        <dbReference type="ARBA" id="ARBA00013036"/>
    </source>
</evidence>
<keyword evidence="6" id="KW-0456">Lyase</keyword>
<evidence type="ECO:0000313" key="7">
    <source>
        <dbReference type="EMBL" id="KKK87941.1"/>
    </source>
</evidence>
<gene>
    <name evidence="7" type="ORF">LCGC14_2748190</name>
</gene>
<dbReference type="EC" id="4.2.3.5" evidence="3"/>
<dbReference type="SUPFAM" id="SSF103263">
    <property type="entry name" value="Chorismate synthase, AroC"/>
    <property type="match status" value="1"/>
</dbReference>
<evidence type="ECO:0000256" key="1">
    <source>
        <dbReference type="ARBA" id="ARBA00005044"/>
    </source>
</evidence>
<name>A0A0F9BU83_9ZZZZ</name>
<keyword evidence="4" id="KW-0028">Amino-acid biosynthesis</keyword>
<comment type="pathway">
    <text evidence="1">Metabolic intermediate biosynthesis; chorismate biosynthesis; chorismate from D-erythrose 4-phosphate and phosphoenolpyruvate: step 7/7.</text>
</comment>
<evidence type="ECO:0000256" key="6">
    <source>
        <dbReference type="ARBA" id="ARBA00023239"/>
    </source>
</evidence>
<dbReference type="GO" id="GO:0009073">
    <property type="term" value="P:aromatic amino acid family biosynthetic process"/>
    <property type="evidence" value="ECO:0007669"/>
    <property type="project" value="UniProtKB-KW"/>
</dbReference>
<dbReference type="PANTHER" id="PTHR21085">
    <property type="entry name" value="CHORISMATE SYNTHASE"/>
    <property type="match status" value="1"/>
</dbReference>
<evidence type="ECO:0000256" key="5">
    <source>
        <dbReference type="ARBA" id="ARBA00023141"/>
    </source>
</evidence>
<dbReference type="Gene3D" id="3.60.150.10">
    <property type="entry name" value="Chorismate synthase AroC"/>
    <property type="match status" value="1"/>
</dbReference>
<dbReference type="Pfam" id="PF01264">
    <property type="entry name" value="Chorismate_synt"/>
    <property type="match status" value="1"/>
</dbReference>
<organism evidence="7">
    <name type="scientific">marine sediment metagenome</name>
    <dbReference type="NCBI Taxonomy" id="412755"/>
    <lineage>
        <taxon>unclassified sequences</taxon>
        <taxon>metagenomes</taxon>
        <taxon>ecological metagenomes</taxon>
    </lineage>
</organism>